<dbReference type="SUPFAM" id="SSF90123">
    <property type="entry name" value="ABC transporter transmembrane region"/>
    <property type="match status" value="1"/>
</dbReference>
<evidence type="ECO:0000256" key="4">
    <source>
        <dbReference type="ARBA" id="ARBA00023136"/>
    </source>
</evidence>
<dbReference type="Proteomes" id="UP000680045">
    <property type="component" value="Unassembled WGS sequence"/>
</dbReference>
<name>A0A941FSK8_9BACI</name>
<gene>
    <name evidence="5" type="ORF">KEH51_18115</name>
</gene>
<evidence type="ECO:0008006" key="7">
    <source>
        <dbReference type="Google" id="ProtNLM"/>
    </source>
</evidence>
<comment type="caution">
    <text evidence="5">The sequence shown here is derived from an EMBL/GenBank/DDBJ whole genome shotgun (WGS) entry which is preliminary data.</text>
</comment>
<evidence type="ECO:0000256" key="2">
    <source>
        <dbReference type="ARBA" id="ARBA00022692"/>
    </source>
</evidence>
<dbReference type="InterPro" id="IPR036640">
    <property type="entry name" value="ABC1_TM_sf"/>
</dbReference>
<evidence type="ECO:0000256" key="3">
    <source>
        <dbReference type="ARBA" id="ARBA00022989"/>
    </source>
</evidence>
<keyword evidence="3" id="KW-1133">Transmembrane helix</keyword>
<comment type="subcellular location">
    <subcellularLocation>
        <location evidence="1">Cell membrane</location>
        <topology evidence="1">Multi-pass membrane protein</topology>
    </subcellularLocation>
</comment>
<dbReference type="GO" id="GO:0005886">
    <property type="term" value="C:plasma membrane"/>
    <property type="evidence" value="ECO:0007669"/>
    <property type="project" value="UniProtKB-SubCell"/>
</dbReference>
<keyword evidence="4" id="KW-0472">Membrane</keyword>
<dbReference type="EMBL" id="JAGTPW010000034">
    <property type="protein sequence ID" value="MBR8645387.1"/>
    <property type="molecule type" value="Genomic_DNA"/>
</dbReference>
<evidence type="ECO:0000313" key="6">
    <source>
        <dbReference type="Proteomes" id="UP000680045"/>
    </source>
</evidence>
<organism evidence="5 6">
    <name type="scientific">Peribacillus frigoritolerans</name>
    <dbReference type="NCBI Taxonomy" id="450367"/>
    <lineage>
        <taxon>Bacteria</taxon>
        <taxon>Bacillati</taxon>
        <taxon>Bacillota</taxon>
        <taxon>Bacilli</taxon>
        <taxon>Bacillales</taxon>
        <taxon>Bacillaceae</taxon>
        <taxon>Peribacillus</taxon>
    </lineage>
</organism>
<dbReference type="GO" id="GO:0005524">
    <property type="term" value="F:ATP binding"/>
    <property type="evidence" value="ECO:0007669"/>
    <property type="project" value="InterPro"/>
</dbReference>
<evidence type="ECO:0000313" key="5">
    <source>
        <dbReference type="EMBL" id="MBR8645387.1"/>
    </source>
</evidence>
<evidence type="ECO:0000256" key="1">
    <source>
        <dbReference type="ARBA" id="ARBA00004651"/>
    </source>
</evidence>
<reference evidence="5" key="1">
    <citation type="submission" date="2021-04" db="EMBL/GenBank/DDBJ databases">
        <title>Whole genome sequencing of Enterococci isolates from hospitalized patients.</title>
        <authorList>
            <person name="Ogoti B.M."/>
            <person name="Onyambu F.G."/>
        </authorList>
    </citation>
    <scope>NUCLEOTIDE SEQUENCE</scope>
    <source>
        <strain evidence="5">242</strain>
    </source>
</reference>
<keyword evidence="2" id="KW-0812">Transmembrane</keyword>
<protein>
    <recommendedName>
        <fullName evidence="7">ABC transporter ATP-binding protein</fullName>
    </recommendedName>
</protein>
<sequence length="79" mass="8669">MKVVKKLFNYAALYKKLIIGALIMLALSVAADLTGPFVAKKIIDSHILGIESSWYEAGKGKMQLSMMEIGINGLITLQR</sequence>
<dbReference type="AlphaFoldDB" id="A0A941FSK8"/>
<accession>A0A941FSK8</accession>
<proteinExistence type="predicted"/>